<dbReference type="RefSeq" id="WP_270077371.1">
    <property type="nucleotide sequence ID" value="NZ_CP115174.1"/>
</dbReference>
<accession>A0ABY7NTF0</accession>
<evidence type="ECO:0000259" key="2">
    <source>
        <dbReference type="Pfam" id="PF00534"/>
    </source>
</evidence>
<gene>
    <name evidence="3" type="ORF">PBT88_00830</name>
</gene>
<evidence type="ECO:0000313" key="4">
    <source>
        <dbReference type="Proteomes" id="UP001210865"/>
    </source>
</evidence>
<evidence type="ECO:0000256" key="1">
    <source>
        <dbReference type="ARBA" id="ARBA00022679"/>
    </source>
</evidence>
<dbReference type="CDD" id="cd03809">
    <property type="entry name" value="GT4_MtfB-like"/>
    <property type="match status" value="1"/>
</dbReference>
<dbReference type="PANTHER" id="PTHR46401">
    <property type="entry name" value="GLYCOSYLTRANSFERASE WBBK-RELATED"/>
    <property type="match status" value="1"/>
</dbReference>
<dbReference type="SUPFAM" id="SSF53756">
    <property type="entry name" value="UDP-Glycosyltransferase/glycogen phosphorylase"/>
    <property type="match status" value="1"/>
</dbReference>
<dbReference type="Pfam" id="PF00534">
    <property type="entry name" value="Glycos_transf_1"/>
    <property type="match status" value="1"/>
</dbReference>
<proteinExistence type="predicted"/>
<protein>
    <submittedName>
        <fullName evidence="3">Glycosyltransferase family 1 protein</fullName>
    </submittedName>
</protein>
<keyword evidence="1" id="KW-0808">Transferase</keyword>
<dbReference type="Gene3D" id="3.40.50.2000">
    <property type="entry name" value="Glycogen Phosphorylase B"/>
    <property type="match status" value="2"/>
</dbReference>
<dbReference type="PANTHER" id="PTHR46401:SF2">
    <property type="entry name" value="GLYCOSYLTRANSFERASE WBBK-RELATED"/>
    <property type="match status" value="1"/>
</dbReference>
<dbReference type="Proteomes" id="UP001210865">
    <property type="component" value="Chromosome"/>
</dbReference>
<reference evidence="3 4" key="1">
    <citation type="submission" date="2022-12" db="EMBL/GenBank/DDBJ databases">
        <title>Sphingomonas abieness sp. nov., an endophytic bacterium isolated from Abies koreana.</title>
        <authorList>
            <person name="Jiang L."/>
            <person name="Lee J."/>
        </authorList>
    </citation>
    <scope>NUCLEOTIDE SEQUENCE [LARGE SCALE GENOMIC DNA]</scope>
    <source>
        <strain evidence="4">PAMB 00755</strain>
    </source>
</reference>
<organism evidence="3 4">
    <name type="scientific">Sphingomonas abietis</name>
    <dbReference type="NCBI Taxonomy" id="3012344"/>
    <lineage>
        <taxon>Bacteria</taxon>
        <taxon>Pseudomonadati</taxon>
        <taxon>Pseudomonadota</taxon>
        <taxon>Alphaproteobacteria</taxon>
        <taxon>Sphingomonadales</taxon>
        <taxon>Sphingomonadaceae</taxon>
        <taxon>Sphingomonas</taxon>
    </lineage>
</organism>
<feature type="domain" description="Glycosyl transferase family 1" evidence="2">
    <location>
        <begin position="206"/>
        <end position="348"/>
    </location>
</feature>
<dbReference type="EMBL" id="CP115174">
    <property type="protein sequence ID" value="WBO22731.1"/>
    <property type="molecule type" value="Genomic_DNA"/>
</dbReference>
<evidence type="ECO:0000313" key="3">
    <source>
        <dbReference type="EMBL" id="WBO22731.1"/>
    </source>
</evidence>
<name>A0ABY7NTF0_9SPHN</name>
<sequence>MPEVPICIDGRMLSYGGAGTGVGQFARTVRTALQTAGIQPSILEDGGTGLHRSQVSKLLAAVRPWQRHATASAQGFFARDIFREAYVFFDIHKRPMPVALPGPAGIMHWSYPLPLRIIGWRNLYTAHDVLPLDPAIPSPVNGLRLRRLLDAIRAAGGEFATVSDAARAQIVERMGWPADSVTSCHQAVDVAGADQGDLPGGLQPGAYLLYVGAVEARKNLHRLIDAYRGSGITTPLVISGPDGLDAASIDARIAATPGAVRLGLQSRGTVLQLLANARALAFVSLAEGFGLPVAEAMALGTPVLAGDVPALAEVSAGAALLVDPLDLTALQNALIAIDGDASLRNRLSMLGTQRARHFALGPYAHRLLTLYGMA</sequence>
<dbReference type="InterPro" id="IPR001296">
    <property type="entry name" value="Glyco_trans_1"/>
</dbReference>
<keyword evidence="4" id="KW-1185">Reference proteome</keyword>